<evidence type="ECO:0008006" key="3">
    <source>
        <dbReference type="Google" id="ProtNLM"/>
    </source>
</evidence>
<gene>
    <name evidence="1" type="ORF">SAMN05444584_1931</name>
</gene>
<dbReference type="OrthoDB" id="7851643at2"/>
<protein>
    <recommendedName>
        <fullName evidence="3">Glycosyltransferase like family protein</fullName>
    </recommendedName>
</protein>
<dbReference type="EMBL" id="FZLN01000004">
    <property type="protein sequence ID" value="SNQ29952.1"/>
    <property type="molecule type" value="Genomic_DNA"/>
</dbReference>
<dbReference type="AlphaFoldDB" id="A0A217EI10"/>
<name>A0A217EI10_9GAMM</name>
<accession>A0A217EI10</accession>
<reference evidence="2" key="1">
    <citation type="submission" date="2017-06" db="EMBL/GenBank/DDBJ databases">
        <authorList>
            <person name="Varghese N."/>
            <person name="Submissions S."/>
        </authorList>
    </citation>
    <scope>NUCLEOTIDE SEQUENCE [LARGE SCALE GENOMIC DNA]</scope>
    <source>
        <strain evidence="2">ANC 5114</strain>
    </source>
</reference>
<evidence type="ECO:0000313" key="2">
    <source>
        <dbReference type="Proteomes" id="UP000243463"/>
    </source>
</evidence>
<sequence>MQEIIKKQSKMGKISFYTLVTRFSEYTEMVESAKSIGFQTCNFFYFDNKKSNDFDGFSGLNYALKHCTSDYMIFCHQDIIFNFDTKNILIDKINELEQLDPNWAIIGNAGVTEKGEVILKITDPHGPNQTKGPFPSQVMSVDENFMVINTKHNLSCSTQMKGFHLYGLDLCQNAANLGLKSYVVDFHLTHKSKGNIDHSFFTARDNYIKIQEERKRIQFFFTTCTKFLVSNTKLFNVLLNNKVALKLLSILLKFKR</sequence>
<dbReference type="RefSeq" id="WP_088824122.1">
    <property type="nucleotide sequence ID" value="NZ_FZLN01000004.1"/>
</dbReference>
<dbReference type="Gene3D" id="3.90.550.10">
    <property type="entry name" value="Spore Coat Polysaccharide Biosynthesis Protein SpsA, Chain A"/>
    <property type="match status" value="1"/>
</dbReference>
<proteinExistence type="predicted"/>
<evidence type="ECO:0000313" key="1">
    <source>
        <dbReference type="EMBL" id="SNQ29952.1"/>
    </source>
</evidence>
<dbReference type="SUPFAM" id="SSF53448">
    <property type="entry name" value="Nucleotide-diphospho-sugar transferases"/>
    <property type="match status" value="1"/>
</dbReference>
<dbReference type="Proteomes" id="UP000243463">
    <property type="component" value="Unassembled WGS sequence"/>
</dbReference>
<keyword evidence="2" id="KW-1185">Reference proteome</keyword>
<organism evidence="1 2">
    <name type="scientific">Acinetobacter apis</name>
    <dbReference type="NCBI Taxonomy" id="1229165"/>
    <lineage>
        <taxon>Bacteria</taxon>
        <taxon>Pseudomonadati</taxon>
        <taxon>Pseudomonadota</taxon>
        <taxon>Gammaproteobacteria</taxon>
        <taxon>Moraxellales</taxon>
        <taxon>Moraxellaceae</taxon>
        <taxon>Acinetobacter</taxon>
    </lineage>
</organism>
<dbReference type="InterPro" id="IPR029044">
    <property type="entry name" value="Nucleotide-diphossugar_trans"/>
</dbReference>